<evidence type="ECO:0000256" key="9">
    <source>
        <dbReference type="PIRNR" id="PIRNR001174"/>
    </source>
</evidence>
<dbReference type="GO" id="GO:0006515">
    <property type="term" value="P:protein quality control for misfolded or incompletely synthesized proteins"/>
    <property type="evidence" value="ECO:0007669"/>
    <property type="project" value="UniProtKB-UniRule"/>
</dbReference>
<evidence type="ECO:0000256" key="14">
    <source>
        <dbReference type="SAM" id="MobiDB-lite"/>
    </source>
</evidence>
<dbReference type="FunFam" id="3.30.230.10:FF:000019">
    <property type="entry name" value="Lon protease homolog 2, peroxisomal"/>
    <property type="match status" value="1"/>
</dbReference>
<keyword evidence="5 8" id="KW-0720">Serine protease</keyword>
<feature type="domain" description="Lon proteolytic" evidence="15">
    <location>
        <begin position="660"/>
        <end position="846"/>
    </location>
</feature>
<dbReference type="InterPro" id="IPR054594">
    <property type="entry name" value="Lon_lid"/>
</dbReference>
<dbReference type="PROSITE" id="PS51787">
    <property type="entry name" value="LON_N"/>
    <property type="match status" value="1"/>
</dbReference>
<accession>A0A9D3TB96</accession>
<dbReference type="Gene3D" id="2.30.130.40">
    <property type="entry name" value="LON domain-like"/>
    <property type="match status" value="1"/>
</dbReference>
<dbReference type="InterPro" id="IPR027501">
    <property type="entry name" value="Lonp2_euk"/>
</dbReference>
<dbReference type="Gene3D" id="1.20.5.5270">
    <property type="match status" value="1"/>
</dbReference>
<evidence type="ECO:0000313" key="17">
    <source>
        <dbReference type="EMBL" id="KAG7468696.1"/>
    </source>
</evidence>
<dbReference type="InterPro" id="IPR015947">
    <property type="entry name" value="PUA-like_sf"/>
</dbReference>
<evidence type="ECO:0000256" key="12">
    <source>
        <dbReference type="PROSITE-ProRule" id="PRU01122"/>
    </source>
</evidence>
<dbReference type="FunFam" id="3.40.50.300:FF:000382">
    <property type="entry name" value="Lon protease homolog 2, peroxisomal"/>
    <property type="match status" value="1"/>
</dbReference>
<dbReference type="InterPro" id="IPR004815">
    <property type="entry name" value="Lon_bac/euk-typ"/>
</dbReference>
<keyword evidence="4 8" id="KW-0378">Hydrolase</keyword>
<dbReference type="GO" id="GO:0004176">
    <property type="term" value="F:ATP-dependent peptidase activity"/>
    <property type="evidence" value="ECO:0007669"/>
    <property type="project" value="UniProtKB-UniRule"/>
</dbReference>
<evidence type="ECO:0000256" key="8">
    <source>
        <dbReference type="HAMAP-Rule" id="MF_03121"/>
    </source>
</evidence>
<keyword evidence="18" id="KW-1185">Reference proteome</keyword>
<dbReference type="PANTHER" id="PTHR10046">
    <property type="entry name" value="ATP DEPENDENT LON PROTEASE FAMILY MEMBER"/>
    <property type="match status" value="1"/>
</dbReference>
<dbReference type="GO" id="GO:0016887">
    <property type="term" value="F:ATP hydrolysis activity"/>
    <property type="evidence" value="ECO:0007669"/>
    <property type="project" value="UniProtKB-UniRule"/>
</dbReference>
<dbReference type="PROSITE" id="PS01046">
    <property type="entry name" value="LON_SER"/>
    <property type="match status" value="1"/>
</dbReference>
<dbReference type="EC" id="3.4.21.-" evidence="8"/>
<comment type="similarity">
    <text evidence="8 9 12 13">Belongs to the peptidase S16 family.</text>
</comment>
<dbReference type="PRINTS" id="PR00830">
    <property type="entry name" value="ENDOLAPTASE"/>
</dbReference>
<sequence>MASNSGIRIPSRLPLLLTHEGVLLPGSTMRISVDTARNMQLVKSRLLKGTSLKSTIIGVIPNTRDPEQEAEDLPALHSIGVAGLAVQVVGSNWPKPHYTLLITGLCRFRVTQLLKERPFPVAEVEQLDKLEQYTSADADAGAGADVDAAGELGELSQRFYQTAVQLVGMLDMSVPVVAKLRRLLDSLPRETLPDVITAMIRTSNQEKLQVLDAVGLEERFRKTLPLLTRQIEGLKLLQKTRKPRPDDDKRVLAVRRGGVFPGRQFALEDEGEEEDGDDTAVLERKVRLANMPEPALRVCLKELKRLKKMPQSMPEFALTRNYLELMVELPWSKSTTDCLDIRAARVLLDSDHYAMEKLKRRVLEYLAVRQLKRALKGPILCFVGPPGVGKTSVGRSIARTLGREFHRIALGGVCDQSDIRGHRRTYVGSMPGRIINGLKTVGVNNPVFLLDEVDKLGKSLQGDPAAALLEVLDPEQNHSFTDHYLNVAFDLSQVLFIATANTTATIPPALLDRMEVLQVPGYTQEEKVEIAHRHLIPQQLEQHGLTPQQLQIPQHTTQNIISRYTREAGVRSLERKIGAICRAVAVKVAEGHKVSKPEPPPPEQAPSAGEAGERAGQGVESLDGSAELALPPEMPIVIDHHALKDILGLPLFEMEVSERLTLPGVAIGLAWTPLGGEIMFVEASRMEGEGQLTLTGQLGDVMKESAQLAISWLRSNAKKYQLTNLAGGADPLEGTDIHLHFPAGAVTKDGPSAGVTMVTCLASLFSGRLVRSDVAMTGEITLRGLVLPVGGIKDKVLAAHRAGLKRVVLPKRNEKDLEEIPAHVRAELDFVTASSLDQVLNAAFDGGFPAVSPAIGQPQVASKL</sequence>
<keyword evidence="3 8" id="KW-0547">Nucleotide-binding</keyword>
<dbReference type="InterPro" id="IPR008269">
    <property type="entry name" value="Lon_proteolytic"/>
</dbReference>
<keyword evidence="7 8" id="KW-0576">Peroxisome</keyword>
<dbReference type="InterPro" id="IPR014721">
    <property type="entry name" value="Ribsml_uS5_D2-typ_fold_subgr"/>
</dbReference>
<dbReference type="Pfam" id="PF00004">
    <property type="entry name" value="AAA"/>
    <property type="match status" value="1"/>
</dbReference>
<evidence type="ECO:0000259" key="15">
    <source>
        <dbReference type="PROSITE" id="PS51786"/>
    </source>
</evidence>
<feature type="active site" evidence="8 10">
    <location>
        <position position="795"/>
    </location>
</feature>
<dbReference type="GO" id="GO:0005782">
    <property type="term" value="C:peroxisomal matrix"/>
    <property type="evidence" value="ECO:0007669"/>
    <property type="project" value="UniProtKB-SubCell"/>
</dbReference>
<evidence type="ECO:0000313" key="18">
    <source>
        <dbReference type="Proteomes" id="UP001046870"/>
    </source>
</evidence>
<dbReference type="InterPro" id="IPR027417">
    <property type="entry name" value="P-loop_NTPase"/>
</dbReference>
<dbReference type="FunFam" id="1.20.5.5270:FF:000003">
    <property type="entry name" value="Lon protease homolog 2, peroxisomal"/>
    <property type="match status" value="1"/>
</dbReference>
<comment type="caution">
    <text evidence="17">The sequence shown here is derived from an EMBL/GenBank/DDBJ whole genome shotgun (WGS) entry which is preliminary data.</text>
</comment>
<dbReference type="PIRSF" id="PIRSF001174">
    <property type="entry name" value="Lon_proteas"/>
    <property type="match status" value="1"/>
</dbReference>
<evidence type="ECO:0000256" key="10">
    <source>
        <dbReference type="PIRSR" id="PIRSR001174-1"/>
    </source>
</evidence>
<name>A0A9D3TB96_MEGAT</name>
<dbReference type="Pfam" id="PF05362">
    <property type="entry name" value="Lon_C"/>
    <property type="match status" value="1"/>
</dbReference>
<dbReference type="Gene3D" id="1.10.8.60">
    <property type="match status" value="1"/>
</dbReference>
<dbReference type="Proteomes" id="UP001046870">
    <property type="component" value="Chromosome 11"/>
</dbReference>
<dbReference type="Pfam" id="PF22667">
    <property type="entry name" value="Lon_lid"/>
    <property type="match status" value="1"/>
</dbReference>
<feature type="active site" evidence="8 10">
    <location>
        <position position="752"/>
    </location>
</feature>
<dbReference type="GO" id="GO:0005524">
    <property type="term" value="F:ATP binding"/>
    <property type="evidence" value="ECO:0007669"/>
    <property type="project" value="UniProtKB-UniRule"/>
</dbReference>
<dbReference type="GO" id="GO:0016485">
    <property type="term" value="P:protein processing"/>
    <property type="evidence" value="ECO:0007669"/>
    <property type="project" value="UniProtKB-UniRule"/>
</dbReference>
<reference evidence="17" key="1">
    <citation type="submission" date="2021-01" db="EMBL/GenBank/DDBJ databases">
        <authorList>
            <person name="Zahm M."/>
            <person name="Roques C."/>
            <person name="Cabau C."/>
            <person name="Klopp C."/>
            <person name="Donnadieu C."/>
            <person name="Jouanno E."/>
            <person name="Lampietro C."/>
            <person name="Louis A."/>
            <person name="Herpin A."/>
            <person name="Echchiki A."/>
            <person name="Berthelot C."/>
            <person name="Parey E."/>
            <person name="Roest-Crollius H."/>
            <person name="Braasch I."/>
            <person name="Postlethwait J."/>
            <person name="Bobe J."/>
            <person name="Montfort J."/>
            <person name="Bouchez O."/>
            <person name="Begum T."/>
            <person name="Mejri S."/>
            <person name="Adams A."/>
            <person name="Chen W.-J."/>
            <person name="Guiguen Y."/>
        </authorList>
    </citation>
    <scope>NUCLEOTIDE SEQUENCE</scope>
    <source>
        <strain evidence="17">YG-15Mar2019-1</strain>
        <tissue evidence="17">Brain</tissue>
    </source>
</reference>
<dbReference type="InterPro" id="IPR027065">
    <property type="entry name" value="Lon_Prtase"/>
</dbReference>
<evidence type="ECO:0000256" key="7">
    <source>
        <dbReference type="ARBA" id="ARBA00023140"/>
    </source>
</evidence>
<comment type="subcellular location">
    <subcellularLocation>
        <location evidence="1 8">Peroxisome matrix</location>
    </subcellularLocation>
</comment>
<gene>
    <name evidence="8" type="primary">LONP2</name>
    <name evidence="17" type="ORF">MATL_G00145780</name>
</gene>
<dbReference type="Gene3D" id="3.40.50.300">
    <property type="entry name" value="P-loop containing nucleotide triphosphate hydrolases"/>
    <property type="match status" value="1"/>
</dbReference>
<dbReference type="Pfam" id="PF02190">
    <property type="entry name" value="LON_substr_bdg"/>
    <property type="match status" value="1"/>
</dbReference>
<dbReference type="InterPro" id="IPR003593">
    <property type="entry name" value="AAA+_ATPase"/>
</dbReference>
<dbReference type="AlphaFoldDB" id="A0A9D3TB96"/>
<dbReference type="PROSITE" id="PS51786">
    <property type="entry name" value="LON_PROTEOLYTIC"/>
    <property type="match status" value="1"/>
</dbReference>
<dbReference type="SMART" id="SM00464">
    <property type="entry name" value="LON"/>
    <property type="match status" value="1"/>
</dbReference>
<dbReference type="InterPro" id="IPR020568">
    <property type="entry name" value="Ribosomal_Su5_D2-typ_SF"/>
</dbReference>
<comment type="function">
    <text evidence="8">ATP-dependent serine protease that mediates the selective degradation of misfolded and unassembled polypeptides in the peroxisomal matrix. Necessary for type 2 peroxisome targeting signal (PTS2)-containing protein processing and facilitates peroxisome matrix protein import.</text>
</comment>
<feature type="region of interest" description="Disordered" evidence="14">
    <location>
        <begin position="591"/>
        <end position="620"/>
    </location>
</feature>
<dbReference type="SUPFAM" id="SSF88697">
    <property type="entry name" value="PUA domain-like"/>
    <property type="match status" value="1"/>
</dbReference>
<keyword evidence="2 8" id="KW-0645">Protease</keyword>
<evidence type="ECO:0000256" key="1">
    <source>
        <dbReference type="ARBA" id="ARBA00004253"/>
    </source>
</evidence>
<evidence type="ECO:0000256" key="2">
    <source>
        <dbReference type="ARBA" id="ARBA00022670"/>
    </source>
</evidence>
<dbReference type="InterPro" id="IPR008268">
    <property type="entry name" value="Peptidase_S16_AS"/>
</dbReference>
<keyword evidence="6 8" id="KW-0067">ATP-binding</keyword>
<dbReference type="SUPFAM" id="SSF52540">
    <property type="entry name" value="P-loop containing nucleoside triphosphate hydrolases"/>
    <property type="match status" value="1"/>
</dbReference>
<evidence type="ECO:0000259" key="16">
    <source>
        <dbReference type="PROSITE" id="PS51787"/>
    </source>
</evidence>
<evidence type="ECO:0000256" key="5">
    <source>
        <dbReference type="ARBA" id="ARBA00022825"/>
    </source>
</evidence>
<dbReference type="HAMAP" id="MF_03121">
    <property type="entry name" value="lonp2_euk"/>
    <property type="match status" value="1"/>
</dbReference>
<protein>
    <recommendedName>
        <fullName evidence="8">Lon protease homolog 2, peroxisomal</fullName>
        <ecNumber evidence="8">3.4.21.-</ecNumber>
    </recommendedName>
</protein>
<dbReference type="SMART" id="SM00382">
    <property type="entry name" value="AAA"/>
    <property type="match status" value="1"/>
</dbReference>
<dbReference type="Gene3D" id="3.30.230.10">
    <property type="match status" value="1"/>
</dbReference>
<dbReference type="SUPFAM" id="SSF54211">
    <property type="entry name" value="Ribosomal protein S5 domain 2-like"/>
    <property type="match status" value="1"/>
</dbReference>
<evidence type="ECO:0000256" key="13">
    <source>
        <dbReference type="RuleBase" id="RU000591"/>
    </source>
</evidence>
<evidence type="ECO:0000256" key="11">
    <source>
        <dbReference type="PIRSR" id="PIRSR001174-2"/>
    </source>
</evidence>
<feature type="short sequence motif" description="Microbody targeting signal" evidence="8">
    <location>
        <begin position="862"/>
        <end position="864"/>
    </location>
</feature>
<dbReference type="InterPro" id="IPR046336">
    <property type="entry name" value="Lon_prtase_N_sf"/>
</dbReference>
<dbReference type="EMBL" id="JAFDVH010000011">
    <property type="protein sequence ID" value="KAG7468696.1"/>
    <property type="molecule type" value="Genomic_DNA"/>
</dbReference>
<evidence type="ECO:0000256" key="3">
    <source>
        <dbReference type="ARBA" id="ARBA00022741"/>
    </source>
</evidence>
<organism evidence="17 18">
    <name type="scientific">Megalops atlanticus</name>
    <name type="common">Tarpon</name>
    <name type="synonym">Clupea gigantea</name>
    <dbReference type="NCBI Taxonomy" id="7932"/>
    <lineage>
        <taxon>Eukaryota</taxon>
        <taxon>Metazoa</taxon>
        <taxon>Chordata</taxon>
        <taxon>Craniata</taxon>
        <taxon>Vertebrata</taxon>
        <taxon>Euteleostomi</taxon>
        <taxon>Actinopterygii</taxon>
        <taxon>Neopterygii</taxon>
        <taxon>Teleostei</taxon>
        <taxon>Elopiformes</taxon>
        <taxon>Megalopidae</taxon>
        <taxon>Megalops</taxon>
    </lineage>
</organism>
<dbReference type="OrthoDB" id="2411602at2759"/>
<dbReference type="NCBIfam" id="TIGR00763">
    <property type="entry name" value="lon"/>
    <property type="match status" value="1"/>
</dbReference>
<dbReference type="CDD" id="cd19500">
    <property type="entry name" value="RecA-like_Lon"/>
    <property type="match status" value="1"/>
</dbReference>
<dbReference type="FunFam" id="1.10.8.60:FF:000207">
    <property type="entry name" value="Lon protease homolog 2, peroxisomal"/>
    <property type="match status" value="1"/>
</dbReference>
<dbReference type="GO" id="GO:0004252">
    <property type="term" value="F:serine-type endopeptidase activity"/>
    <property type="evidence" value="ECO:0007669"/>
    <property type="project" value="UniProtKB-UniRule"/>
</dbReference>
<dbReference type="FunFam" id="2.30.130.40:FF:000003">
    <property type="entry name" value="Lon protease homolog 2, peroxisomal"/>
    <property type="match status" value="1"/>
</dbReference>
<feature type="binding site" evidence="8 11">
    <location>
        <begin position="384"/>
        <end position="391"/>
    </location>
    <ligand>
        <name>ATP</name>
        <dbReference type="ChEBI" id="CHEBI:30616"/>
    </ligand>
</feature>
<proteinExistence type="inferred from homology"/>
<dbReference type="InterPro" id="IPR003959">
    <property type="entry name" value="ATPase_AAA_core"/>
</dbReference>
<feature type="domain" description="Lon N-terminal" evidence="16">
    <location>
        <begin position="13"/>
        <end position="231"/>
    </location>
</feature>
<evidence type="ECO:0000256" key="4">
    <source>
        <dbReference type="ARBA" id="ARBA00022801"/>
    </source>
</evidence>
<dbReference type="GO" id="GO:0016558">
    <property type="term" value="P:protein import into peroxisome matrix"/>
    <property type="evidence" value="ECO:0007669"/>
    <property type="project" value="UniProtKB-UniRule"/>
</dbReference>
<evidence type="ECO:0000256" key="6">
    <source>
        <dbReference type="ARBA" id="ARBA00022840"/>
    </source>
</evidence>
<dbReference type="InterPro" id="IPR003111">
    <property type="entry name" value="Lon_prtase_N"/>
</dbReference>